<accession>A0A167EEG3</accession>
<dbReference type="Pfam" id="PF14209">
    <property type="entry name" value="DUF4321"/>
    <property type="match status" value="1"/>
</dbReference>
<evidence type="ECO:0000313" key="3">
    <source>
        <dbReference type="Proteomes" id="UP000077134"/>
    </source>
</evidence>
<proteinExistence type="predicted"/>
<reference evidence="2 3" key="1">
    <citation type="submission" date="2016-02" db="EMBL/GenBank/DDBJ databases">
        <title>Paenibacillus sp. LPB0068, isolated from Crassostrea gigas.</title>
        <authorList>
            <person name="Shin S.-K."/>
            <person name="Yi H."/>
        </authorList>
    </citation>
    <scope>NUCLEOTIDE SEQUENCE [LARGE SCALE GENOMIC DNA]</scope>
    <source>
        <strain evidence="2 3">LPB0068</strain>
    </source>
</reference>
<dbReference type="RefSeq" id="WP_068657253.1">
    <property type="nucleotide sequence ID" value="NZ_CP017770.1"/>
</dbReference>
<dbReference type="KEGG" id="pcx:LPB68_06560"/>
<comment type="caution">
    <text evidence="2">The sequence shown here is derived from an EMBL/GenBank/DDBJ whole genome shotgun (WGS) entry which is preliminary data.</text>
</comment>
<keyword evidence="1" id="KW-1133">Transmembrane helix</keyword>
<gene>
    <name evidence="2" type="ORF">PNBC_08835</name>
</gene>
<dbReference type="InterPro" id="IPR025470">
    <property type="entry name" value="DUF4321"/>
</dbReference>
<keyword evidence="1" id="KW-0812">Transmembrane</keyword>
<sequence length="80" mass="9202">MKRNVGMLILFLVLGWLVGALIAQALEPVQSLSFLTTSTQIEWSPQADFNIISYDFTIQFKLCLLSLFCMIISVWLYRKL</sequence>
<organism evidence="2 3">
    <name type="scientific">Paenibacillus crassostreae</name>
    <dbReference type="NCBI Taxonomy" id="1763538"/>
    <lineage>
        <taxon>Bacteria</taxon>
        <taxon>Bacillati</taxon>
        <taxon>Bacillota</taxon>
        <taxon>Bacilli</taxon>
        <taxon>Bacillales</taxon>
        <taxon>Paenibacillaceae</taxon>
        <taxon>Paenibacillus</taxon>
    </lineage>
</organism>
<dbReference type="STRING" id="1763538.LPB68_06560"/>
<protein>
    <recommendedName>
        <fullName evidence="4">DUF4321 domain-containing protein</fullName>
    </recommendedName>
</protein>
<dbReference type="AlphaFoldDB" id="A0A167EEG3"/>
<name>A0A167EEG3_9BACL</name>
<dbReference type="Proteomes" id="UP000077134">
    <property type="component" value="Unassembled WGS sequence"/>
</dbReference>
<feature type="transmembrane region" description="Helical" evidence="1">
    <location>
        <begin position="58"/>
        <end position="77"/>
    </location>
</feature>
<dbReference type="EMBL" id="LSFN01000010">
    <property type="protein sequence ID" value="OAB75456.1"/>
    <property type="molecule type" value="Genomic_DNA"/>
</dbReference>
<dbReference type="OrthoDB" id="2974387at2"/>
<keyword evidence="1" id="KW-0472">Membrane</keyword>
<evidence type="ECO:0008006" key="4">
    <source>
        <dbReference type="Google" id="ProtNLM"/>
    </source>
</evidence>
<evidence type="ECO:0000313" key="2">
    <source>
        <dbReference type="EMBL" id="OAB75456.1"/>
    </source>
</evidence>
<evidence type="ECO:0000256" key="1">
    <source>
        <dbReference type="SAM" id="Phobius"/>
    </source>
</evidence>
<keyword evidence="3" id="KW-1185">Reference proteome</keyword>